<feature type="compositionally biased region" description="Polar residues" evidence="6">
    <location>
        <begin position="1756"/>
        <end position="1767"/>
    </location>
</feature>
<feature type="compositionally biased region" description="Basic and acidic residues" evidence="6">
    <location>
        <begin position="167"/>
        <end position="177"/>
    </location>
</feature>
<feature type="region of interest" description="Disordered" evidence="6">
    <location>
        <begin position="2029"/>
        <end position="2178"/>
    </location>
</feature>
<feature type="compositionally biased region" description="Low complexity" evidence="6">
    <location>
        <begin position="220"/>
        <end position="232"/>
    </location>
</feature>
<gene>
    <name evidence="9" type="ORF">SK128_018122</name>
</gene>
<feature type="region of interest" description="Disordered" evidence="6">
    <location>
        <begin position="2194"/>
        <end position="2256"/>
    </location>
</feature>
<feature type="region of interest" description="Disordered" evidence="6">
    <location>
        <begin position="1773"/>
        <end position="1841"/>
    </location>
</feature>
<feature type="region of interest" description="Disordered" evidence="6">
    <location>
        <begin position="1430"/>
        <end position="1546"/>
    </location>
</feature>
<feature type="compositionally biased region" description="Basic and acidic residues" evidence="6">
    <location>
        <begin position="3360"/>
        <end position="3371"/>
    </location>
</feature>
<organism evidence="9 10">
    <name type="scientific">Halocaridina rubra</name>
    <name type="common">Hawaiian red shrimp</name>
    <dbReference type="NCBI Taxonomy" id="373956"/>
    <lineage>
        <taxon>Eukaryota</taxon>
        <taxon>Metazoa</taxon>
        <taxon>Ecdysozoa</taxon>
        <taxon>Arthropoda</taxon>
        <taxon>Crustacea</taxon>
        <taxon>Multicrustacea</taxon>
        <taxon>Malacostraca</taxon>
        <taxon>Eumalacostraca</taxon>
        <taxon>Eucarida</taxon>
        <taxon>Decapoda</taxon>
        <taxon>Pleocyemata</taxon>
        <taxon>Caridea</taxon>
        <taxon>Atyoidea</taxon>
        <taxon>Atyidae</taxon>
        <taxon>Halocaridina</taxon>
    </lineage>
</organism>
<feature type="region of interest" description="Disordered" evidence="6">
    <location>
        <begin position="893"/>
        <end position="937"/>
    </location>
</feature>
<evidence type="ECO:0000256" key="5">
    <source>
        <dbReference type="SAM" id="Coils"/>
    </source>
</evidence>
<feature type="compositionally biased region" description="Polar residues" evidence="6">
    <location>
        <begin position="1886"/>
        <end position="1916"/>
    </location>
</feature>
<dbReference type="PROSITE" id="PS50021">
    <property type="entry name" value="CH"/>
    <property type="match status" value="1"/>
</dbReference>
<feature type="region of interest" description="Disordered" evidence="6">
    <location>
        <begin position="467"/>
        <end position="525"/>
    </location>
</feature>
<dbReference type="SUPFAM" id="SSF47576">
    <property type="entry name" value="Calponin-homology domain, CH-domain"/>
    <property type="match status" value="1"/>
</dbReference>
<feature type="compositionally biased region" description="Polar residues" evidence="6">
    <location>
        <begin position="3454"/>
        <end position="3469"/>
    </location>
</feature>
<feature type="compositionally biased region" description="Polar residues" evidence="6">
    <location>
        <begin position="2094"/>
        <end position="2140"/>
    </location>
</feature>
<feature type="compositionally biased region" description="Polar residues" evidence="6">
    <location>
        <begin position="1487"/>
        <end position="1527"/>
    </location>
</feature>
<feature type="non-terminal residue" evidence="9">
    <location>
        <position position="3593"/>
    </location>
</feature>
<dbReference type="Pfam" id="PF00307">
    <property type="entry name" value="CH"/>
    <property type="match status" value="1"/>
</dbReference>
<feature type="compositionally biased region" description="Basic and acidic residues" evidence="6">
    <location>
        <begin position="333"/>
        <end position="346"/>
    </location>
</feature>
<dbReference type="EMBL" id="JAXCGZ010021423">
    <property type="protein sequence ID" value="KAK7051422.1"/>
    <property type="molecule type" value="Genomic_DNA"/>
</dbReference>
<feature type="region of interest" description="Disordered" evidence="6">
    <location>
        <begin position="2389"/>
        <end position="2410"/>
    </location>
</feature>
<dbReference type="SMART" id="SM00033">
    <property type="entry name" value="CH"/>
    <property type="match status" value="1"/>
</dbReference>
<dbReference type="InterPro" id="IPR001715">
    <property type="entry name" value="CH_dom"/>
</dbReference>
<accession>A0AAN8WD52</accession>
<protein>
    <recommendedName>
        <fullName evidence="11">Calponin-homology (CH) domain-containing protein</fullName>
    </recommendedName>
</protein>
<keyword evidence="4 5" id="KW-0175">Coiled coil</keyword>
<dbReference type="PANTHER" id="PTHR23167">
    <property type="entry name" value="CALPONIN HOMOLOGY DOMAIN-CONTAINING PROTEIN DDB_G0272472-RELATED"/>
    <property type="match status" value="1"/>
</dbReference>
<feature type="compositionally biased region" description="Polar residues" evidence="6">
    <location>
        <begin position="271"/>
        <end position="299"/>
    </location>
</feature>
<feature type="compositionally biased region" description="Polar residues" evidence="6">
    <location>
        <begin position="390"/>
        <end position="404"/>
    </location>
</feature>
<dbReference type="FunFam" id="1.10.418.10:FF:000023">
    <property type="entry name" value="EH domain-binding protein 1 isoform X1"/>
    <property type="match status" value="1"/>
</dbReference>
<feature type="region of interest" description="Disordered" evidence="6">
    <location>
        <begin position="130"/>
        <end position="185"/>
    </location>
</feature>
<evidence type="ECO:0000259" key="8">
    <source>
        <dbReference type="PROSITE" id="PS51848"/>
    </source>
</evidence>
<comment type="subcellular location">
    <subcellularLocation>
        <location evidence="1">Endosome</location>
    </subcellularLocation>
</comment>
<name>A0AAN8WD52_HALRR</name>
<feature type="domain" description="BMERB" evidence="8">
    <location>
        <begin position="3512"/>
        <end position="3593"/>
    </location>
</feature>
<dbReference type="GO" id="GO:0005768">
    <property type="term" value="C:endosome"/>
    <property type="evidence" value="ECO:0007669"/>
    <property type="project" value="UniProtKB-SubCell"/>
</dbReference>
<feature type="coiled-coil region" evidence="5">
    <location>
        <begin position="3525"/>
        <end position="3566"/>
    </location>
</feature>
<keyword evidence="10" id="KW-1185">Reference proteome</keyword>
<feature type="region of interest" description="Disordered" evidence="6">
    <location>
        <begin position="211"/>
        <end position="430"/>
    </location>
</feature>
<evidence type="ECO:0000256" key="1">
    <source>
        <dbReference type="ARBA" id="ARBA00004177"/>
    </source>
</evidence>
<dbReference type="Gene3D" id="1.10.418.10">
    <property type="entry name" value="Calponin-like domain"/>
    <property type="match status" value="1"/>
</dbReference>
<feature type="region of interest" description="Disordered" evidence="6">
    <location>
        <begin position="1989"/>
        <end position="2008"/>
    </location>
</feature>
<feature type="region of interest" description="Disordered" evidence="6">
    <location>
        <begin position="1748"/>
        <end position="1767"/>
    </location>
</feature>
<dbReference type="Pfam" id="PF12130">
    <property type="entry name" value="bMERB_dom"/>
    <property type="match status" value="1"/>
</dbReference>
<feature type="region of interest" description="Disordered" evidence="6">
    <location>
        <begin position="3454"/>
        <end position="3523"/>
    </location>
</feature>
<feature type="region of interest" description="Disordered" evidence="6">
    <location>
        <begin position="1614"/>
        <end position="1649"/>
    </location>
</feature>
<feature type="compositionally biased region" description="Polar residues" evidence="6">
    <location>
        <begin position="2244"/>
        <end position="2255"/>
    </location>
</feature>
<feature type="compositionally biased region" description="Polar residues" evidence="6">
    <location>
        <begin position="1723"/>
        <end position="1733"/>
    </location>
</feature>
<proteinExistence type="predicted"/>
<sequence length="3593" mass="398587">MTTSWRNGLAFCAILHHFRPDLIDYDNLSPQDVKGNCKKAFEAGERLGVTRLIEPQDMVILTVPDKLAVMTYLYQLRAHFTGHELEVAQIGDTAAESSYTVGRLDASSGEDDILNLRSCDDNRNLQRLSAHLNSPDVKVDNRTASAEPRIRRPSDSSQSSQKSSKRKSGEFASEKDGSVTTPSAKDRILASSKSITSEIFKIGTKVLSPTREKLAKTENRNSTASLSSNSSSGDRPALMTRKQLVDPFASDDEDDPSSPVSSQEQPPASPQNQENSDVYNQNKIASPRSSTVSPAQETGSGNGTIVGPQEGSPVDSRLGSLVQEIPGLLDLSPTRRDQVVMRERQSPLKKQKPPPPLEGWRGSGGQIQGKPYKEKAVTSPLNPIKKNVKNPISTQGSSSPQTLHSSHKNLKLDAPRVVYPARSESPETSDITYARLSSKESNAMPSKVKVKMFLRGERKKMTELKEFSEFKKSSESKKSELKTNSDYKKNIENNKFAVSPDSKAKNRVLPSKIESQGPSKLKNGRTFAQFREKLKNNSLPRSKMTSKSESTSKVNSIDKEKIVFKPYNNEACSKTSEAKVLKENSNKTNKYCLNEINVNFTAEGRNDCNVSSIKAVEETCEKPYKTDEKCDNIPHNFEDSPPAAKEVHASKNDIVNNCCDRDTGFYSSSSLNSSNVSVSHASENLESREVIVPQDPKRDSHAQTLPKDFAMSSWANFEEIDWKSQDNSVCESKKLNNMKERKETSIDSVGSNVALPDSKLENSNEDESIQHCSHNSNNVCDKCEIPKEELRLMLLKYDEESNNLGRNPYRYMFRNNENIIDSGTSVHQDLRVENTKTNANVISVSTSSSSPLSKSGECKVQRDPEELRMGLSFMRLKEARKLWVSFEDTTCSKHIPRERNSPNDKGEIRADKDYESVWFGPPQPSLGNESSTPEDEECDDDFKVYASVEPFCNNTDSSSLDATEDSFAEIMEEFLSRDASMEEETSKGNFIPIYLVKKEISFLRPDPVPSDSDSRNIGLDHNLEGLTGTVPILMGPAEVVMQKPMRFDRIFELAVELPDTYRAKISYSEKLAFMAIVISNPCILEWYSIIPVLEHNYEYALCRFEIDYKGIATVNKGRRVCHYSFPIQESYEEYMQVYVTDIPHLGYTTVYPLYVLNPLMDYSMAESVSVVVLQNFEADSLTPVYLPHYDSDAGDRDLMCLLTETDARLCETETKIAQIPMVPMHTSGDSTVIRDIAENLLAGTSTNNSCNSQIMNSVEICNREYNYIEKSLIKQSEEALFETSLLSSAVVCTGTKNVETIKFLHSNDNIQSESDATEEFIISACRPKSSGDEEGDKVQNKLCTTEESMISTCLSKSPIIAYSDIVQSLSNAVEKSVISTCQPKIASIEKGDNVQNESVATEESVISTCQPKSPSVDDGNNFQNELHATEESMIGTCRPRSPSVEGDNIHNESDAAEESVISIYQPKSPSNEEGDNAQNESDKTEENMISTCQPKSPNIQDGKNAQNESNATEKSMISTCIPKSSNVEDGDNVRNESDAAEASMISTFRPKTPCVEEGYDVHNESVATEKSAISTYLQESPIVKDSDNVQNELDPTKKSVISACQPETIIIEEGDNVQSESDTAKESMKSTCQPKCPSVEDDDNVQSDLDAAGDSLVSTCQPKRPSVEEGDIFQNESYVAEEYVISTCKPESSSILESANFQNDFHATEESMISTFHPRRSNVENGDNVLNESDATEESVISTCRPENLSVEDGDNVQTESDATKTSVISACRPRSPILEKTDNVQNESDAAKESMISTCRPKSPSVEDGDNVQSELDTAGDSMVSTSQPKRPSVEEGDIFQNESYEAEESLIRTCRLKSSSVLKGYNFQTDSAATEESMINTCQPRRSSVENGGNVLNESDATEESVISTCQPESLNVEDGDNVQSESDAKKESMLSACRPKSPILEEEESVQNESDSAKESMISTCRPKSPSVEDGDIVQSELDAAGDSMISTCQPKRPSVDEGDKFQNDSVATEEYMISTCQTRRFSVENGDNGPIELDSTKESVISTCQPESPSVEDGDNVQSESDAEKESVLNTFQLKNPSVDEGDNYQIDSDATEKSNISTYQPRRPSVHNSDNVQNESDATEESVISTCQQESPGVEEGDNIQSESIAKEEFVISPIQPKSPSVEEGDNVQIESDSAEEYMINTYHPKIPSFEDGDDIQHESDPREDSLHSIFQPKSLSVEEDDNVQNESDAREASVISTCRPKSSSVHDGGIVQCGSVADEESMVSTCHPKIRSIENVSNAQNESATTEKSMISKCHPKSPSVENVDKTQTESYATEESTVSTCQLMSPSVEEGNYVQKELDTVEESMISTCQPKSSSFEECDNIRSKSGAMDKSMISTCQTKSPSVEEGDNVQNRSDSAEESMIVTWQPKSLSVEEGELLLPFESTICDQSSFLPFNISVDKGAKDGDGNPSCIRDETRYTVDSTDELRRVTDDQSVIPLQQECKDTYAVRHRKALSLLHAMESIESIEMESVSQNISSVLPSDNGVTFIEPPTIPSENPNQGYGILHDFTENHDTADYLDDKSLLEIPQILIHAPSEESVSLSGSTSEGITEEITDCQKSDSACRNNLQALDSRDDEESDYMSDMEGIPVCSLAEEEMLRALMYASAEEATQEFIDVFVVSNKQFQLPERVQAKVIKVEKEQCIHAFVEEEIVYSALADISLTEDCMRCFGENSGDHGLVKSLTPVEYTYEPYDELSEPWVDNSPVVLTASLEDTSLLILECNSLQESALPDVVPGGQSGDPISSTDRDNSKLDILEYKLVTESIPMCDISSHYNHFEDKESTSDQVNKDIHLPEKGNLAFKSTFSLSEESMVISDLPPQSDQTKISEASGYKGNEFNANIEAVSIPEYSISSSSLDVAQNSQNKIGNSSCSAFMKTTPPLSVSLKSQGISIESSSSKDAWDVESANNAAVLQYWAGVMKGRRSFVSTGAITDFPLPEERILEASNAIPIPRVIYHSKEEKEMENISRRNTCEFEDSIYYLSCSPDSVLDGTDFQLPVEEEEEDWLEDLENINEEGGAFDSDFEFGEMELDFRRDSNTISVRLSPKLDSRERDDKAMMLKSHINLKQHLSVVPLSSENDGQRTKSVERGWLADKIRQTTKGLYNLFFYGQTPGERRDRDSAITEGRTEMKDVTTSYSQHTISHELAVNDQARQIHIPSAVIRGEVHIADSGFSYSQSSDGARPKYQIKPDIDLLTDKSIDDNKQHAVDNLTAAITVVKERTVTTDSTNQDCGLESSRDIDPDQNDVIIFTRFAGLSLVDAERNREALHLLLSKVLQRPSSRHEELKERARHLLEQARREAQLHPGPQRSMSKEEEERQAHLRERARRLIAEAKQGVVSPSSIHASVHSHAQENTQEENEERKEQPLQITEENGNILSLSHSDDSKIPNNSSVTVVSALPPSAFTTTSPTEVQSGTSIAPSRNVAGTPISSHEGVREVKAPKLQSFKNIMDRMSPDKEYSNTSPRASPDKQTCESSRYLQNELESLEREQQQIDEQAAKLEKRLRKVMELTTRTEDEERLMQQWFTLVNKKNALIRRQMQLNIL</sequence>
<keyword evidence="2" id="KW-0597">Phosphoprotein</keyword>
<feature type="region of interest" description="Disordered" evidence="6">
    <location>
        <begin position="3383"/>
        <end position="3417"/>
    </location>
</feature>
<evidence type="ECO:0008006" key="11">
    <source>
        <dbReference type="Google" id="ProtNLM"/>
    </source>
</evidence>
<evidence type="ECO:0000256" key="4">
    <source>
        <dbReference type="ARBA" id="ARBA00023054"/>
    </source>
</evidence>
<dbReference type="InterPro" id="IPR036872">
    <property type="entry name" value="CH_dom_sf"/>
</dbReference>
<evidence type="ECO:0000259" key="7">
    <source>
        <dbReference type="PROSITE" id="PS50021"/>
    </source>
</evidence>
<dbReference type="Proteomes" id="UP001381693">
    <property type="component" value="Unassembled WGS sequence"/>
</dbReference>
<evidence type="ECO:0000313" key="10">
    <source>
        <dbReference type="Proteomes" id="UP001381693"/>
    </source>
</evidence>
<evidence type="ECO:0000256" key="2">
    <source>
        <dbReference type="ARBA" id="ARBA00022553"/>
    </source>
</evidence>
<evidence type="ECO:0000313" key="9">
    <source>
        <dbReference type="EMBL" id="KAK7051422.1"/>
    </source>
</evidence>
<feature type="compositionally biased region" description="Basic and acidic residues" evidence="6">
    <location>
        <begin position="467"/>
        <end position="492"/>
    </location>
</feature>
<feature type="region of interest" description="Disordered" evidence="6">
    <location>
        <begin position="1886"/>
        <end position="1978"/>
    </location>
</feature>
<feature type="region of interest" description="Disordered" evidence="6">
    <location>
        <begin position="1719"/>
        <end position="1741"/>
    </location>
</feature>
<feature type="compositionally biased region" description="Basic and acidic residues" evidence="6">
    <location>
        <begin position="2204"/>
        <end position="2216"/>
    </location>
</feature>
<evidence type="ECO:0000256" key="3">
    <source>
        <dbReference type="ARBA" id="ARBA00022753"/>
    </source>
</evidence>
<reference evidence="9 10" key="1">
    <citation type="submission" date="2023-11" db="EMBL/GenBank/DDBJ databases">
        <title>Halocaridina rubra genome assembly.</title>
        <authorList>
            <person name="Smith C."/>
        </authorList>
    </citation>
    <scope>NUCLEOTIDE SEQUENCE [LARGE SCALE GENOMIC DNA]</scope>
    <source>
        <strain evidence="9">EP-1</strain>
        <tissue evidence="9">Whole</tissue>
    </source>
</reference>
<dbReference type="InterPro" id="IPR022735">
    <property type="entry name" value="bMERB_dom"/>
</dbReference>
<comment type="caution">
    <text evidence="9">The sequence shown here is derived from an EMBL/GenBank/DDBJ whole genome shotgun (WGS) entry which is preliminary data.</text>
</comment>
<keyword evidence="3" id="KW-0967">Endosome</keyword>
<feature type="compositionally biased region" description="Polar residues" evidence="6">
    <location>
        <begin position="2046"/>
        <end position="2056"/>
    </location>
</feature>
<dbReference type="PANTHER" id="PTHR23167:SF46">
    <property type="entry name" value="EPS15 HOMOLOGY DOMAIN CONTAINING PROTEIN-BINDING PROTEIN 1, ISOFORM F"/>
    <property type="match status" value="1"/>
</dbReference>
<feature type="compositionally biased region" description="Polar residues" evidence="6">
    <location>
        <begin position="1465"/>
        <end position="1479"/>
    </location>
</feature>
<feature type="region of interest" description="Disordered" evidence="6">
    <location>
        <begin position="3347"/>
        <end position="3371"/>
    </location>
</feature>
<feature type="compositionally biased region" description="Low complexity" evidence="6">
    <location>
        <begin position="257"/>
        <end position="266"/>
    </location>
</feature>
<dbReference type="InterPro" id="IPR050540">
    <property type="entry name" value="F-actin_Monoox_Mical"/>
</dbReference>
<feature type="compositionally biased region" description="Basic and acidic residues" evidence="6">
    <location>
        <begin position="3498"/>
        <end position="3508"/>
    </location>
</feature>
<evidence type="ECO:0000256" key="6">
    <source>
        <dbReference type="SAM" id="MobiDB-lite"/>
    </source>
</evidence>
<dbReference type="PROSITE" id="PS51848">
    <property type="entry name" value="BMERB"/>
    <property type="match status" value="1"/>
</dbReference>
<feature type="domain" description="Calponin-homology (CH)" evidence="7">
    <location>
        <begin position="1"/>
        <end position="81"/>
    </location>
</feature>
<feature type="compositionally biased region" description="Basic and acidic residues" evidence="6">
    <location>
        <begin position="895"/>
        <end position="915"/>
    </location>
</feature>